<feature type="compositionally biased region" description="Pro residues" evidence="1">
    <location>
        <begin position="985"/>
        <end position="994"/>
    </location>
</feature>
<feature type="compositionally biased region" description="Pro residues" evidence="1">
    <location>
        <begin position="1153"/>
        <end position="1168"/>
    </location>
</feature>
<proteinExistence type="predicted"/>
<dbReference type="InParanoid" id="A0A7M7KYD5"/>
<dbReference type="KEGG" id="vde:111254377"/>
<feature type="signal peptide" evidence="2">
    <location>
        <begin position="1"/>
        <end position="18"/>
    </location>
</feature>
<feature type="compositionally biased region" description="Polar residues" evidence="1">
    <location>
        <begin position="777"/>
        <end position="789"/>
    </location>
</feature>
<organism evidence="3 4">
    <name type="scientific">Varroa destructor</name>
    <name type="common">Honeybee mite</name>
    <dbReference type="NCBI Taxonomy" id="109461"/>
    <lineage>
        <taxon>Eukaryota</taxon>
        <taxon>Metazoa</taxon>
        <taxon>Ecdysozoa</taxon>
        <taxon>Arthropoda</taxon>
        <taxon>Chelicerata</taxon>
        <taxon>Arachnida</taxon>
        <taxon>Acari</taxon>
        <taxon>Parasitiformes</taxon>
        <taxon>Mesostigmata</taxon>
        <taxon>Gamasina</taxon>
        <taxon>Dermanyssoidea</taxon>
        <taxon>Varroidae</taxon>
        <taxon>Varroa</taxon>
    </lineage>
</organism>
<feature type="region of interest" description="Disordered" evidence="1">
    <location>
        <begin position="570"/>
        <end position="618"/>
    </location>
</feature>
<evidence type="ECO:0000313" key="3">
    <source>
        <dbReference type="EnsemblMetazoa" id="XP_022670868"/>
    </source>
</evidence>
<feature type="compositionally biased region" description="Polar residues" evidence="1">
    <location>
        <begin position="1055"/>
        <end position="1069"/>
    </location>
</feature>
<evidence type="ECO:0000256" key="1">
    <source>
        <dbReference type="SAM" id="MobiDB-lite"/>
    </source>
</evidence>
<keyword evidence="4" id="KW-1185">Reference proteome</keyword>
<feature type="region of interest" description="Disordered" evidence="1">
    <location>
        <begin position="1076"/>
        <end position="1225"/>
    </location>
</feature>
<feature type="compositionally biased region" description="Pro residues" evidence="1">
    <location>
        <begin position="1006"/>
        <end position="1020"/>
    </location>
</feature>
<feature type="compositionally biased region" description="Pro residues" evidence="1">
    <location>
        <begin position="1130"/>
        <end position="1139"/>
    </location>
</feature>
<feature type="compositionally biased region" description="Pro residues" evidence="1">
    <location>
        <begin position="720"/>
        <end position="733"/>
    </location>
</feature>
<sequence length="1316" mass="141343">MLPIRTVFLALCASVAIAAPLGGVCPTTGDCPKCGVSTEELKQLVCGAKSSFVVATGVAQDGQSWMSPRRWQDILGADGNRYAVQTYPIDERHWEPKNGECRNYFVKPVYDITRGQKAQAINTPSVTGLYINMECRCPELIRGAGYAVIVFKDHKIHHLDELLQASLDNQVTVAPLSQGEWIIPSCDEDFDASGIDQEKLPSAFINDETEKECSERTITCPKCDIISSTDQLEGICQSQQAVLVKRIMDDVTPAEQAAPWNMPKISIYVAKDNAKADSQQLHIKIVAREKNSCIGGKFRILNAFTPDFDDNRNQSFQLGQDCECDYLRHHTGFALLQSERKLSEEGILSENEKILIIPEGQYVIPYCQQEQAEERSVSEDDDDEQKAECDELEESCPVCDEITPKIQEAVQSIGTYVVKMQTNRHLKPSKKSEDAKCGAVHLISIFKGDNEKVEPELPFTLPEKCRCDAMSAYGRQFYAVIKKDAFGGERLEKLPLNENVYIISYNYRSYSLIQRWIDSREENYVNDRIDNDGYNSMALQEFGGIGPSYGPPPSSKPYAAPQQRMGGYGQFQRGYGGQVSHGGQSQGGYGSQLQSRGEAPVSYQPLYSSQQGSQGGYMQSALPQYSNYGMYVPIEYEPTYAPPTSPRQSLVSIKVKNVADFSETYGAPSYTRRPPSGSENQSSSGSYRGQSMPQGGYRGQIFGGESYPASPPSPSYHTPPSAPPAPSYQPPSLAPFYQPSSPTPSYQPSSAASLYQAPAPASPAPSHQPPTSAPPMTSYQPLFPTSSYQVPAPAFPTPSYQPPPSASPAPSYQPLSPVPSYQPSSSAPSYQPHSPVPSYQPSSSAPSYPPPPPAPSYQPSPPAPSYQPPPSAPSYQPPHSEPAFQPLLSEPSYQPPPLEASYQLAPTEASYQPLTHVPSYQPAPAESSYQPPHSEPSYQPPSSEPSYQSPSPVPSYQPPSPVPSYQPHPPAPSYQASPSTLSYQPPAPVPPTPSYQPSSPASSYQPPVPVPPTPFFPPPTLASSAPSYQSPTPAPASSYQPYPSAFFYQPPAPESSYQPSLPASSFQSHSLASPYQSRFSAPSYQPPSSGPSYQPLPSASPVSSYQPSILTPPAPYQLPSFTPSALSYQPSPPAPPPPSYQAFSPTPLVPAYQAPPPAPPAPSYPTPPLASAESSYQTPAPAPEEKEYGGSALAPMESSSYGPQQQGGYSSAPSGGSYGQPPADNAVTSIAVSYSMPITIPIVSAKASASKIGGHGSSDSEYGSGVNDAGYGKTSGTHVVETKVEAIYTTIVGIQPAEQAPSAAPSLGGSGGQGQD</sequence>
<feature type="region of interest" description="Disordered" evidence="1">
    <location>
        <begin position="1250"/>
        <end position="1274"/>
    </location>
</feature>
<feature type="compositionally biased region" description="Low complexity" evidence="1">
    <location>
        <begin position="808"/>
        <end position="846"/>
    </location>
</feature>
<evidence type="ECO:0000313" key="4">
    <source>
        <dbReference type="Proteomes" id="UP000594260"/>
    </source>
</evidence>
<feature type="compositionally biased region" description="Low complexity" evidence="1">
    <location>
        <begin position="1140"/>
        <end position="1152"/>
    </location>
</feature>
<feature type="compositionally biased region" description="Pro residues" evidence="1">
    <location>
        <begin position="760"/>
        <end position="773"/>
    </location>
</feature>
<feature type="compositionally biased region" description="Gly residues" evidence="1">
    <location>
        <begin position="570"/>
        <end position="590"/>
    </location>
</feature>
<feature type="compositionally biased region" description="Low complexity" evidence="1">
    <location>
        <begin position="995"/>
        <end position="1005"/>
    </location>
</feature>
<feature type="compositionally biased region" description="Polar residues" evidence="1">
    <location>
        <begin position="1100"/>
        <end position="1109"/>
    </location>
</feature>
<feature type="compositionally biased region" description="Low complexity" evidence="1">
    <location>
        <begin position="927"/>
        <end position="937"/>
    </location>
</feature>
<feature type="compositionally biased region" description="Low complexity" evidence="1">
    <location>
        <begin position="591"/>
        <end position="618"/>
    </location>
</feature>
<feature type="compositionally biased region" description="Low complexity" evidence="1">
    <location>
        <begin position="734"/>
        <end position="759"/>
    </location>
</feature>
<keyword evidence="2" id="KW-0732">Signal</keyword>
<feature type="compositionally biased region" description="Pro residues" evidence="1">
    <location>
        <begin position="847"/>
        <end position="880"/>
    </location>
</feature>
<feature type="compositionally biased region" description="Low complexity" evidence="1">
    <location>
        <begin position="676"/>
        <end position="689"/>
    </location>
</feature>
<feature type="compositionally biased region" description="Low complexity" evidence="1">
    <location>
        <begin position="1198"/>
        <end position="1223"/>
    </location>
</feature>
<dbReference type="EnsemblMetazoa" id="XM_022815133">
    <property type="protein sequence ID" value="XP_022670868"/>
    <property type="gene ID" value="LOC111254377"/>
</dbReference>
<reference evidence="3" key="1">
    <citation type="submission" date="2021-01" db="UniProtKB">
        <authorList>
            <consortium name="EnsemblMetazoa"/>
        </authorList>
    </citation>
    <scope>IDENTIFICATION</scope>
</reference>
<dbReference type="OrthoDB" id="6515649at2759"/>
<evidence type="ECO:0000256" key="2">
    <source>
        <dbReference type="SAM" id="SignalP"/>
    </source>
</evidence>
<feature type="region of interest" description="Disordered" evidence="1">
    <location>
        <begin position="1050"/>
        <end position="1069"/>
    </location>
</feature>
<dbReference type="RefSeq" id="XP_022670868.1">
    <property type="nucleotide sequence ID" value="XM_022815133.1"/>
</dbReference>
<accession>A0A7M7KYD5</accession>
<feature type="chain" id="PRO_5029805992" evidence="2">
    <location>
        <begin position="19"/>
        <end position="1316"/>
    </location>
</feature>
<feature type="region of interest" description="Disordered" evidence="1">
    <location>
        <begin position="665"/>
        <end position="1039"/>
    </location>
</feature>
<dbReference type="OMA" id="TIGVHTH"/>
<feature type="compositionally biased region" description="Low complexity" evidence="1">
    <location>
        <begin position="1021"/>
        <end position="1039"/>
    </location>
</feature>
<dbReference type="GeneID" id="111254377"/>
<name>A0A7M7KYD5_VARDE</name>
<dbReference type="Proteomes" id="UP000594260">
    <property type="component" value="Unplaced"/>
</dbReference>
<protein>
    <submittedName>
        <fullName evidence="3">Uncharacterized protein</fullName>
    </submittedName>
</protein>
<feature type="compositionally biased region" description="Pro residues" evidence="1">
    <location>
        <begin position="793"/>
        <end position="807"/>
    </location>
</feature>
<feature type="compositionally biased region" description="Low complexity" evidence="1">
    <location>
        <begin position="973"/>
        <end position="984"/>
    </location>
</feature>
<dbReference type="PRINTS" id="PR01217">
    <property type="entry name" value="PRICHEXTENSN"/>
</dbReference>
<feature type="compositionally biased region" description="Pro residues" evidence="1">
    <location>
        <begin position="951"/>
        <end position="972"/>
    </location>
</feature>